<dbReference type="Proteomes" id="UP001062846">
    <property type="component" value="Chromosome 11"/>
</dbReference>
<keyword evidence="2" id="KW-1185">Reference proteome</keyword>
<dbReference type="EMBL" id="CM046398">
    <property type="protein sequence ID" value="KAI8532462.1"/>
    <property type="molecule type" value="Genomic_DNA"/>
</dbReference>
<gene>
    <name evidence="1" type="ORF">RHMOL_Rhmol11G0216100</name>
</gene>
<name>A0ACC0LV37_RHOML</name>
<reference evidence="1" key="1">
    <citation type="submission" date="2022-02" db="EMBL/GenBank/DDBJ databases">
        <title>Plant Genome Project.</title>
        <authorList>
            <person name="Zhang R.-G."/>
        </authorList>
    </citation>
    <scope>NUCLEOTIDE SEQUENCE</scope>
    <source>
        <strain evidence="1">AT1</strain>
    </source>
</reference>
<evidence type="ECO:0000313" key="1">
    <source>
        <dbReference type="EMBL" id="KAI8532462.1"/>
    </source>
</evidence>
<organism evidence="1 2">
    <name type="scientific">Rhododendron molle</name>
    <name type="common">Chinese azalea</name>
    <name type="synonym">Azalea mollis</name>
    <dbReference type="NCBI Taxonomy" id="49168"/>
    <lineage>
        <taxon>Eukaryota</taxon>
        <taxon>Viridiplantae</taxon>
        <taxon>Streptophyta</taxon>
        <taxon>Embryophyta</taxon>
        <taxon>Tracheophyta</taxon>
        <taxon>Spermatophyta</taxon>
        <taxon>Magnoliopsida</taxon>
        <taxon>eudicotyledons</taxon>
        <taxon>Gunneridae</taxon>
        <taxon>Pentapetalae</taxon>
        <taxon>asterids</taxon>
        <taxon>Ericales</taxon>
        <taxon>Ericaceae</taxon>
        <taxon>Ericoideae</taxon>
        <taxon>Rhodoreae</taxon>
        <taxon>Rhododendron</taxon>
    </lineage>
</organism>
<accession>A0ACC0LV37</accession>
<comment type="caution">
    <text evidence="1">The sequence shown here is derived from an EMBL/GenBank/DDBJ whole genome shotgun (WGS) entry which is preliminary data.</text>
</comment>
<proteinExistence type="predicted"/>
<evidence type="ECO:0000313" key="2">
    <source>
        <dbReference type="Proteomes" id="UP001062846"/>
    </source>
</evidence>
<sequence>MGRGHPYRNEEERLPRGVSERRRSLAVEEIGESKGRWGRWGRWKGGRGKGGVDDRQELAAAHLPLSFSHTLSLSLSLDLPPIIKC</sequence>
<protein>
    <submittedName>
        <fullName evidence="1">Uncharacterized protein</fullName>
    </submittedName>
</protein>